<reference evidence="7 8" key="1">
    <citation type="submission" date="2024-03" db="EMBL/GenBank/DDBJ databases">
        <title>Bacilli Hybrid Assemblies.</title>
        <authorList>
            <person name="Kovac J."/>
        </authorList>
    </citation>
    <scope>NUCLEOTIDE SEQUENCE [LARGE SCALE GENOMIC DNA]</scope>
    <source>
        <strain evidence="7 8">FSL R7-0666</strain>
    </source>
</reference>
<dbReference type="PROSITE" id="PS51296">
    <property type="entry name" value="RIESKE"/>
    <property type="match status" value="1"/>
</dbReference>
<dbReference type="Pfam" id="PF01266">
    <property type="entry name" value="DAO"/>
    <property type="match status" value="1"/>
</dbReference>
<dbReference type="InterPro" id="IPR038010">
    <property type="entry name" value="YhfW_C"/>
</dbReference>
<keyword evidence="8" id="KW-1185">Reference proteome</keyword>
<comment type="caution">
    <text evidence="7">The sequence shown here is derived from an EMBL/GenBank/DDBJ whole genome shotgun (WGS) entry which is preliminary data.</text>
</comment>
<dbReference type="InterPro" id="IPR036188">
    <property type="entry name" value="FAD/NAD-bd_sf"/>
</dbReference>
<protein>
    <submittedName>
        <fullName evidence="7">FAD-dependent oxidoreductase</fullName>
        <ecNumber evidence="7">1.-.-.-</ecNumber>
    </submittedName>
</protein>
<accession>A0ABU9VMH1</accession>
<name>A0ABU9VMH1_9BACI</name>
<dbReference type="InterPro" id="IPR006076">
    <property type="entry name" value="FAD-dep_OxRdtase"/>
</dbReference>
<evidence type="ECO:0000256" key="3">
    <source>
        <dbReference type="ARBA" id="ARBA00023004"/>
    </source>
</evidence>
<sequence length="512" mass="56403">MSDLPKQPLENTYWRKDAAMPAFDSLSESITVDVAIIGGGISGLTTAYLLSQEGKKVALLEADRLCEGTTGHTTAKITAQHGAIYDEFVNHLGVGGAKTYYEANQRAVDFVRELVEEHNIPCQFEMEDAYLYATTDQGVEKLRKEKEAYEALDIPHEWHESIPLNIQVKAALSMKNQAQFHPLKYMAFLANEIVKNGGKIFEHTVALDVNHDAKPTILTKNGFPVTASSIVAASHFPFIDKGGLYFSRMKADRSYIISGVTQESWPGGMYLHVDRPSRSIRACTNEEGETTILIGGEHHKAGQGGDTRSYYEALESYAKAHFDSFELTYEWSAQDLQTLDKVPYIGRLSPVHTDLFVATGYRKWGMTGGTNAAIILANVIAHGSDKYEDIFLPSRIHADPSIRHFLKENLNVAAELIKGKVSPDEQSIESLRNGEGAAVHYDGQKAGACRTSAGELYIVDTTCTHMGCEVGWNKADQTWDCPCHGSRFSYSGDVIEGPAKKPLTLLSPKKSS</sequence>
<dbReference type="Gene3D" id="3.50.50.60">
    <property type="entry name" value="FAD/NAD(P)-binding domain"/>
    <property type="match status" value="1"/>
</dbReference>
<dbReference type="Gene3D" id="3.30.9.10">
    <property type="entry name" value="D-Amino Acid Oxidase, subunit A, domain 2"/>
    <property type="match status" value="1"/>
</dbReference>
<feature type="domain" description="Rieske" evidence="6">
    <location>
        <begin position="423"/>
        <end position="512"/>
    </location>
</feature>
<keyword evidence="5" id="KW-1015">Disulfide bond</keyword>
<evidence type="ECO:0000256" key="4">
    <source>
        <dbReference type="ARBA" id="ARBA00023014"/>
    </source>
</evidence>
<dbReference type="Pfam" id="PF00355">
    <property type="entry name" value="Rieske"/>
    <property type="match status" value="1"/>
</dbReference>
<evidence type="ECO:0000313" key="8">
    <source>
        <dbReference type="Proteomes" id="UP001418796"/>
    </source>
</evidence>
<dbReference type="PANTHER" id="PTHR13847:SF274">
    <property type="entry name" value="RIESKE 2FE-2S IRON-SULFUR PROTEIN YHFW-RELATED"/>
    <property type="match status" value="1"/>
</dbReference>
<dbReference type="PRINTS" id="PR00162">
    <property type="entry name" value="RIESKE"/>
</dbReference>
<keyword evidence="3" id="KW-0408">Iron</keyword>
<proteinExistence type="predicted"/>
<evidence type="ECO:0000313" key="7">
    <source>
        <dbReference type="EMBL" id="MEN0645091.1"/>
    </source>
</evidence>
<dbReference type="CDD" id="cd03477">
    <property type="entry name" value="Rieske_YhfW_C"/>
    <property type="match status" value="1"/>
</dbReference>
<keyword evidence="4" id="KW-0411">Iron-sulfur</keyword>
<evidence type="ECO:0000256" key="5">
    <source>
        <dbReference type="ARBA" id="ARBA00023157"/>
    </source>
</evidence>
<gene>
    <name evidence="7" type="ORF">MKY91_18180</name>
</gene>
<evidence type="ECO:0000256" key="1">
    <source>
        <dbReference type="ARBA" id="ARBA00022714"/>
    </source>
</evidence>
<dbReference type="Proteomes" id="UP001418796">
    <property type="component" value="Unassembled WGS sequence"/>
</dbReference>
<dbReference type="EMBL" id="JBCITK010000001">
    <property type="protein sequence ID" value="MEN0645091.1"/>
    <property type="molecule type" value="Genomic_DNA"/>
</dbReference>
<dbReference type="GO" id="GO:0016491">
    <property type="term" value="F:oxidoreductase activity"/>
    <property type="evidence" value="ECO:0007669"/>
    <property type="project" value="UniProtKB-KW"/>
</dbReference>
<evidence type="ECO:0000256" key="2">
    <source>
        <dbReference type="ARBA" id="ARBA00022723"/>
    </source>
</evidence>
<dbReference type="RefSeq" id="WP_343131694.1">
    <property type="nucleotide sequence ID" value="NZ_JBCITK010000001.1"/>
</dbReference>
<keyword evidence="7" id="KW-0560">Oxidoreductase</keyword>
<dbReference type="EC" id="1.-.-.-" evidence="7"/>
<dbReference type="SUPFAM" id="SSF50022">
    <property type="entry name" value="ISP domain"/>
    <property type="match status" value="1"/>
</dbReference>
<dbReference type="InterPro" id="IPR017941">
    <property type="entry name" value="Rieske_2Fe-2S"/>
</dbReference>
<dbReference type="InterPro" id="IPR036922">
    <property type="entry name" value="Rieske_2Fe-2S_sf"/>
</dbReference>
<dbReference type="InterPro" id="IPR005805">
    <property type="entry name" value="Rieske_Fe-S_prot_C"/>
</dbReference>
<dbReference type="SUPFAM" id="SSF51905">
    <property type="entry name" value="FAD/NAD(P)-binding domain"/>
    <property type="match status" value="1"/>
</dbReference>
<evidence type="ECO:0000259" key="6">
    <source>
        <dbReference type="PROSITE" id="PS51296"/>
    </source>
</evidence>
<keyword evidence="2" id="KW-0479">Metal-binding</keyword>
<keyword evidence="1" id="KW-0001">2Fe-2S</keyword>
<dbReference type="Gene3D" id="2.102.10.10">
    <property type="entry name" value="Rieske [2Fe-2S] iron-sulphur domain"/>
    <property type="match status" value="1"/>
</dbReference>
<dbReference type="PANTHER" id="PTHR13847">
    <property type="entry name" value="SARCOSINE DEHYDROGENASE-RELATED"/>
    <property type="match status" value="1"/>
</dbReference>
<organism evidence="7 8">
    <name type="scientific">Alkalicoccobacillus gibsonii</name>
    <dbReference type="NCBI Taxonomy" id="79881"/>
    <lineage>
        <taxon>Bacteria</taxon>
        <taxon>Bacillati</taxon>
        <taxon>Bacillota</taxon>
        <taxon>Bacilli</taxon>
        <taxon>Bacillales</taxon>
        <taxon>Bacillaceae</taxon>
        <taxon>Alkalicoccobacillus</taxon>
    </lineage>
</organism>